<evidence type="ECO:0000256" key="5">
    <source>
        <dbReference type="SAM" id="Phobius"/>
    </source>
</evidence>
<evidence type="ECO:0000313" key="7">
    <source>
        <dbReference type="Proteomes" id="UP000215214"/>
    </source>
</evidence>
<evidence type="ECO:0000256" key="3">
    <source>
        <dbReference type="ARBA" id="ARBA00022989"/>
    </source>
</evidence>
<keyword evidence="2 5" id="KW-0812">Transmembrane</keyword>
<sequence>MLNKQIAVLTIRLILGFIFFFQGFGKVFKFGLDNVYKNFFQSSYGELLPDFLLLFSAYFTSLAEFIGGFLLVIGLKRDYALYTLALVLVIVTFGHGLKDPIWDLSHVMYRTILLVSLLLLPKELDKFSVDFLIKKDK</sequence>
<dbReference type="GO" id="GO:0016020">
    <property type="term" value="C:membrane"/>
    <property type="evidence" value="ECO:0007669"/>
    <property type="project" value="UniProtKB-SubCell"/>
</dbReference>
<keyword evidence="4 5" id="KW-0472">Membrane</keyword>
<feature type="transmembrane region" description="Helical" evidence="5">
    <location>
        <begin position="79"/>
        <end position="95"/>
    </location>
</feature>
<evidence type="ECO:0000256" key="1">
    <source>
        <dbReference type="ARBA" id="ARBA00004141"/>
    </source>
</evidence>
<evidence type="ECO:0000256" key="4">
    <source>
        <dbReference type="ARBA" id="ARBA00023136"/>
    </source>
</evidence>
<gene>
    <name evidence="6" type="ORF">TJEJU_3903</name>
</gene>
<dbReference type="Pfam" id="PF07681">
    <property type="entry name" value="DoxX"/>
    <property type="match status" value="1"/>
</dbReference>
<dbReference type="AlphaFoldDB" id="A0A238UGI5"/>
<evidence type="ECO:0000313" key="6">
    <source>
        <dbReference type="EMBL" id="SNR17534.1"/>
    </source>
</evidence>
<protein>
    <recommendedName>
        <fullName evidence="8">DoxX family protein</fullName>
    </recommendedName>
</protein>
<organism evidence="6 7">
    <name type="scientific">Tenacibaculum jejuense</name>
    <dbReference type="NCBI Taxonomy" id="584609"/>
    <lineage>
        <taxon>Bacteria</taxon>
        <taxon>Pseudomonadati</taxon>
        <taxon>Bacteroidota</taxon>
        <taxon>Flavobacteriia</taxon>
        <taxon>Flavobacteriales</taxon>
        <taxon>Flavobacteriaceae</taxon>
        <taxon>Tenacibaculum</taxon>
    </lineage>
</organism>
<accession>A0A238UGI5</accession>
<dbReference type="EMBL" id="LT899436">
    <property type="protein sequence ID" value="SNR17534.1"/>
    <property type="molecule type" value="Genomic_DNA"/>
</dbReference>
<dbReference type="KEGG" id="tje:TJEJU_3903"/>
<reference evidence="6 7" key="1">
    <citation type="submission" date="2017-07" db="EMBL/GenBank/DDBJ databases">
        <authorList>
            <person name="Sun Z.S."/>
            <person name="Albrecht U."/>
            <person name="Echele G."/>
            <person name="Lee C.C."/>
        </authorList>
    </citation>
    <scope>NUCLEOTIDE SEQUENCE [LARGE SCALE GENOMIC DNA]</scope>
    <source>
        <strain evidence="7">type strain: KCTC 22618</strain>
    </source>
</reference>
<dbReference type="Proteomes" id="UP000215214">
    <property type="component" value="Chromosome TJEJU"/>
</dbReference>
<dbReference type="OrthoDB" id="796738at2"/>
<evidence type="ECO:0008006" key="8">
    <source>
        <dbReference type="Google" id="ProtNLM"/>
    </source>
</evidence>
<name>A0A238UGI5_9FLAO</name>
<keyword evidence="7" id="KW-1185">Reference proteome</keyword>
<evidence type="ECO:0000256" key="2">
    <source>
        <dbReference type="ARBA" id="ARBA00022692"/>
    </source>
</evidence>
<dbReference type="InterPro" id="IPR032808">
    <property type="entry name" value="DoxX"/>
</dbReference>
<feature type="transmembrane region" description="Helical" evidence="5">
    <location>
        <begin position="12"/>
        <end position="31"/>
    </location>
</feature>
<comment type="subcellular location">
    <subcellularLocation>
        <location evidence="1">Membrane</location>
        <topology evidence="1">Multi-pass membrane protein</topology>
    </subcellularLocation>
</comment>
<proteinExistence type="predicted"/>
<feature type="transmembrane region" description="Helical" evidence="5">
    <location>
        <begin position="51"/>
        <end position="72"/>
    </location>
</feature>
<keyword evidence="3 5" id="KW-1133">Transmembrane helix</keyword>
<dbReference type="RefSeq" id="WP_095074716.1">
    <property type="nucleotide sequence ID" value="NZ_LT899436.1"/>
</dbReference>